<sequence length="37" mass="4518">PMELETTRINEDLDVMDEDLVDYEDHEVFHLSDEEYM</sequence>
<organism evidence="1 2">
    <name type="scientific">Acrobeloides nanus</name>
    <dbReference type="NCBI Taxonomy" id="290746"/>
    <lineage>
        <taxon>Eukaryota</taxon>
        <taxon>Metazoa</taxon>
        <taxon>Ecdysozoa</taxon>
        <taxon>Nematoda</taxon>
        <taxon>Chromadorea</taxon>
        <taxon>Rhabditida</taxon>
        <taxon>Tylenchina</taxon>
        <taxon>Cephalobomorpha</taxon>
        <taxon>Cephaloboidea</taxon>
        <taxon>Cephalobidae</taxon>
        <taxon>Acrobeloides</taxon>
    </lineage>
</organism>
<dbReference type="AlphaFoldDB" id="A0A914DMJ6"/>
<evidence type="ECO:0000313" key="2">
    <source>
        <dbReference type="WBParaSite" id="ACRNAN_scaffold32496.g19517.t1"/>
    </source>
</evidence>
<reference evidence="2" key="1">
    <citation type="submission" date="2022-11" db="UniProtKB">
        <authorList>
            <consortium name="WormBaseParasite"/>
        </authorList>
    </citation>
    <scope>IDENTIFICATION</scope>
</reference>
<dbReference type="WBParaSite" id="ACRNAN_scaffold32496.g19517.t1">
    <property type="protein sequence ID" value="ACRNAN_scaffold32496.g19517.t1"/>
    <property type="gene ID" value="ACRNAN_scaffold32496.g19517"/>
</dbReference>
<name>A0A914DMJ6_9BILA</name>
<proteinExistence type="predicted"/>
<evidence type="ECO:0000313" key="1">
    <source>
        <dbReference type="Proteomes" id="UP000887540"/>
    </source>
</evidence>
<dbReference type="Proteomes" id="UP000887540">
    <property type="component" value="Unplaced"/>
</dbReference>
<keyword evidence="1" id="KW-1185">Reference proteome</keyword>
<protein>
    <submittedName>
        <fullName evidence="2">Uncharacterized protein</fullName>
    </submittedName>
</protein>
<accession>A0A914DMJ6</accession>